<dbReference type="InterPro" id="IPR023064">
    <property type="entry name" value="D-ribose_pyranase"/>
</dbReference>
<name>A0ABV9QKN6_9FIRM</name>
<comment type="subcellular location">
    <subcellularLocation>
        <location evidence="6">Cytoplasm</location>
    </subcellularLocation>
</comment>
<dbReference type="Pfam" id="PF05025">
    <property type="entry name" value="RbsD_FucU"/>
    <property type="match status" value="1"/>
</dbReference>
<dbReference type="PANTHER" id="PTHR37831">
    <property type="entry name" value="D-RIBOSE PYRANASE"/>
    <property type="match status" value="1"/>
</dbReference>
<dbReference type="PANTHER" id="PTHR37831:SF1">
    <property type="entry name" value="D-RIBOSE PYRANASE"/>
    <property type="match status" value="1"/>
</dbReference>
<evidence type="ECO:0000256" key="4">
    <source>
        <dbReference type="ARBA" id="ARBA00023235"/>
    </source>
</evidence>
<dbReference type="EMBL" id="JBHSHL010000014">
    <property type="protein sequence ID" value="MFC4804315.1"/>
    <property type="molecule type" value="Genomic_DNA"/>
</dbReference>
<evidence type="ECO:0000256" key="6">
    <source>
        <dbReference type="HAMAP-Rule" id="MF_01661"/>
    </source>
</evidence>
<dbReference type="InterPro" id="IPR007721">
    <property type="entry name" value="RbsD_FucU"/>
</dbReference>
<dbReference type="InterPro" id="IPR023750">
    <property type="entry name" value="RbsD-like_sf"/>
</dbReference>
<comment type="catalytic activity">
    <reaction evidence="1 6">
        <text>beta-D-ribopyranose = beta-D-ribofuranose</text>
        <dbReference type="Rhea" id="RHEA:25432"/>
        <dbReference type="ChEBI" id="CHEBI:27476"/>
        <dbReference type="ChEBI" id="CHEBI:47002"/>
        <dbReference type="EC" id="5.4.99.62"/>
    </reaction>
</comment>
<gene>
    <name evidence="6 7" type="primary">rbsD</name>
    <name evidence="7" type="ORF">ACFO4R_04395</name>
</gene>
<dbReference type="GO" id="GO:0062193">
    <property type="term" value="F:D-ribose pyranase activity"/>
    <property type="evidence" value="ECO:0007669"/>
    <property type="project" value="UniProtKB-EC"/>
</dbReference>
<evidence type="ECO:0000256" key="5">
    <source>
        <dbReference type="ARBA" id="ARBA00023277"/>
    </source>
</evidence>
<keyword evidence="8" id="KW-1185">Reference proteome</keyword>
<evidence type="ECO:0000313" key="7">
    <source>
        <dbReference type="EMBL" id="MFC4804315.1"/>
    </source>
</evidence>
<evidence type="ECO:0000313" key="8">
    <source>
        <dbReference type="Proteomes" id="UP001595916"/>
    </source>
</evidence>
<evidence type="ECO:0000256" key="1">
    <source>
        <dbReference type="ARBA" id="ARBA00000223"/>
    </source>
</evidence>
<dbReference type="Proteomes" id="UP001595916">
    <property type="component" value="Unassembled WGS sequence"/>
</dbReference>
<comment type="pathway">
    <text evidence="6">Carbohydrate metabolism; D-ribose degradation; D-ribose 5-phosphate from beta-D-ribopyranose: step 1/2.</text>
</comment>
<accession>A0ABV9QKN6</accession>
<proteinExistence type="inferred from homology"/>
<evidence type="ECO:0000256" key="3">
    <source>
        <dbReference type="ARBA" id="ARBA00022490"/>
    </source>
</evidence>
<dbReference type="RefSeq" id="WP_379787821.1">
    <property type="nucleotide sequence ID" value="NZ_JBHSHL010000014.1"/>
</dbReference>
<dbReference type="SUPFAM" id="SSF102546">
    <property type="entry name" value="RbsD-like"/>
    <property type="match status" value="1"/>
</dbReference>
<dbReference type="HAMAP" id="MF_01661">
    <property type="entry name" value="D_rib_pyranase"/>
    <property type="match status" value="1"/>
</dbReference>
<comment type="similarity">
    <text evidence="6">Belongs to the RbsD / FucU family. RbsD subfamily.</text>
</comment>
<dbReference type="NCBIfam" id="NF008761">
    <property type="entry name" value="PRK11797.1"/>
    <property type="match status" value="1"/>
</dbReference>
<dbReference type="Gene3D" id="3.40.1650.10">
    <property type="entry name" value="RbsD-like domain"/>
    <property type="match status" value="1"/>
</dbReference>
<keyword evidence="3 6" id="KW-0963">Cytoplasm</keyword>
<comment type="caution">
    <text evidence="7">The sequence shown here is derived from an EMBL/GenBank/DDBJ whole genome shotgun (WGS) entry which is preliminary data.</text>
</comment>
<keyword evidence="4 6" id="KW-0413">Isomerase</keyword>
<feature type="binding site" evidence="6">
    <location>
        <begin position="120"/>
        <end position="122"/>
    </location>
    <ligand>
        <name>substrate</name>
    </ligand>
</feature>
<comment type="function">
    <text evidence="6">Catalyzes the interconversion of beta-pyran and beta-furan forms of D-ribose.</text>
</comment>
<feature type="active site" description="Proton donor" evidence="6">
    <location>
        <position position="20"/>
    </location>
</feature>
<keyword evidence="5 6" id="KW-0119">Carbohydrate metabolism</keyword>
<evidence type="ECO:0000256" key="2">
    <source>
        <dbReference type="ARBA" id="ARBA00012862"/>
    </source>
</evidence>
<protein>
    <recommendedName>
        <fullName evidence="2 6">D-ribose pyranase</fullName>
        <ecNumber evidence="2 6">5.4.99.62</ecNumber>
    </recommendedName>
</protein>
<sequence length="131" mass="14401">MKKNTLLNSELSYEISKLGHTQTIVVADCGLPIPENVKRIDLALIRGIPSFKDVLEAILSEMCVEEYTVASEMEDENPKTLAFVREALAGVEAGEVSHTEFKELTRKASCVIRTGEASPYANIILQSGVKF</sequence>
<feature type="binding site" evidence="6">
    <location>
        <position position="98"/>
    </location>
    <ligand>
        <name>substrate</name>
    </ligand>
</feature>
<dbReference type="EC" id="5.4.99.62" evidence="2 6"/>
<comment type="subunit">
    <text evidence="6">Homodecamer.</text>
</comment>
<feature type="binding site" evidence="6">
    <location>
        <position position="28"/>
    </location>
    <ligand>
        <name>substrate</name>
    </ligand>
</feature>
<reference evidence="8" key="1">
    <citation type="journal article" date="2019" name="Int. J. Syst. Evol. Microbiol.">
        <title>The Global Catalogue of Microorganisms (GCM) 10K type strain sequencing project: providing services to taxonomists for standard genome sequencing and annotation.</title>
        <authorList>
            <consortium name="The Broad Institute Genomics Platform"/>
            <consortium name="The Broad Institute Genome Sequencing Center for Infectious Disease"/>
            <person name="Wu L."/>
            <person name="Ma J."/>
        </authorList>
    </citation>
    <scope>NUCLEOTIDE SEQUENCE [LARGE SCALE GENOMIC DNA]</scope>
    <source>
        <strain evidence="8">CCUG 46385</strain>
    </source>
</reference>
<organism evidence="7 8">
    <name type="scientific">Filifactor villosus</name>
    <dbReference type="NCBI Taxonomy" id="29374"/>
    <lineage>
        <taxon>Bacteria</taxon>
        <taxon>Bacillati</taxon>
        <taxon>Bacillota</taxon>
        <taxon>Clostridia</taxon>
        <taxon>Peptostreptococcales</taxon>
        <taxon>Filifactoraceae</taxon>
        <taxon>Filifactor</taxon>
    </lineage>
</organism>